<keyword evidence="6" id="KW-0904">Protein phosphatase</keyword>
<dbReference type="InterPro" id="IPR000242">
    <property type="entry name" value="PTP_cat"/>
</dbReference>
<evidence type="ECO:0000259" key="7">
    <source>
        <dbReference type="PROSITE" id="PS50055"/>
    </source>
</evidence>
<feature type="domain" description="Tyrosine specific protein phosphatases" evidence="8">
    <location>
        <begin position="248"/>
        <end position="320"/>
    </location>
</feature>
<dbReference type="SMART" id="SM00194">
    <property type="entry name" value="PTPc"/>
    <property type="match status" value="1"/>
</dbReference>
<evidence type="ECO:0000256" key="2">
    <source>
        <dbReference type="ARBA" id="ARBA00013064"/>
    </source>
</evidence>
<evidence type="ECO:0000256" key="4">
    <source>
        <dbReference type="ARBA" id="ARBA00022553"/>
    </source>
</evidence>
<evidence type="ECO:0000256" key="3">
    <source>
        <dbReference type="ARBA" id="ARBA00022490"/>
    </source>
</evidence>
<dbReference type="PRINTS" id="PR00700">
    <property type="entry name" value="PRTYPHPHTASE"/>
</dbReference>
<dbReference type="SUPFAM" id="SSF52799">
    <property type="entry name" value="(Phosphotyrosine protein) phosphatases II"/>
    <property type="match status" value="1"/>
</dbReference>
<evidence type="ECO:0000256" key="5">
    <source>
        <dbReference type="ARBA" id="ARBA00022801"/>
    </source>
</evidence>
<proteinExistence type="predicted"/>
<evidence type="ECO:0000256" key="1">
    <source>
        <dbReference type="ARBA" id="ARBA00004496"/>
    </source>
</evidence>
<keyword evidence="4" id="KW-0597">Phosphoprotein</keyword>
<dbReference type="GO" id="GO:0004725">
    <property type="term" value="F:protein tyrosine phosphatase activity"/>
    <property type="evidence" value="ECO:0007669"/>
    <property type="project" value="UniProtKB-EC"/>
</dbReference>
<dbReference type="PROSITE" id="PS50056">
    <property type="entry name" value="TYR_PHOSPHATASE_2"/>
    <property type="match status" value="1"/>
</dbReference>
<dbReference type="InterPro" id="IPR000387">
    <property type="entry name" value="Tyr_Pase_dom"/>
</dbReference>
<accession>A0AAW2PXG9</accession>
<dbReference type="InterPro" id="IPR050348">
    <property type="entry name" value="Protein-Tyr_Phosphatase"/>
</dbReference>
<dbReference type="Gene3D" id="3.90.190.10">
    <property type="entry name" value="Protein tyrosine phosphatase superfamily"/>
    <property type="match status" value="1"/>
</dbReference>
<dbReference type="InterPro" id="IPR029021">
    <property type="entry name" value="Prot-tyrosine_phosphatase-like"/>
</dbReference>
<dbReference type="AlphaFoldDB" id="A0AAW2PXG9"/>
<dbReference type="PROSITE" id="PS00383">
    <property type="entry name" value="TYR_PHOSPHATASE_1"/>
    <property type="match status" value="1"/>
</dbReference>
<dbReference type="PANTHER" id="PTHR19134">
    <property type="entry name" value="RECEPTOR-TYPE TYROSINE-PROTEIN PHOSPHATASE"/>
    <property type="match status" value="1"/>
</dbReference>
<feature type="domain" description="Tyrosine-protein phosphatase" evidence="7">
    <location>
        <begin position="57"/>
        <end position="329"/>
    </location>
</feature>
<gene>
    <name evidence="9" type="ORF">Sradi_3697300</name>
</gene>
<dbReference type="InterPro" id="IPR016130">
    <property type="entry name" value="Tyr_Pase_AS"/>
</dbReference>
<keyword evidence="3" id="KW-0963">Cytoplasm</keyword>
<dbReference type="EC" id="3.1.3.48" evidence="2"/>
<reference evidence="9" key="2">
    <citation type="journal article" date="2024" name="Plant">
        <title>Genomic evolution and insights into agronomic trait innovations of Sesamum species.</title>
        <authorList>
            <person name="Miao H."/>
            <person name="Wang L."/>
            <person name="Qu L."/>
            <person name="Liu H."/>
            <person name="Sun Y."/>
            <person name="Le M."/>
            <person name="Wang Q."/>
            <person name="Wei S."/>
            <person name="Zheng Y."/>
            <person name="Lin W."/>
            <person name="Duan Y."/>
            <person name="Cao H."/>
            <person name="Xiong S."/>
            <person name="Wang X."/>
            <person name="Wei L."/>
            <person name="Li C."/>
            <person name="Ma Q."/>
            <person name="Ju M."/>
            <person name="Zhao R."/>
            <person name="Li G."/>
            <person name="Mu C."/>
            <person name="Tian Q."/>
            <person name="Mei H."/>
            <person name="Zhang T."/>
            <person name="Gao T."/>
            <person name="Zhang H."/>
        </authorList>
    </citation>
    <scope>NUCLEOTIDE SEQUENCE</scope>
    <source>
        <strain evidence="9">G02</strain>
    </source>
</reference>
<dbReference type="PROSITE" id="PS50055">
    <property type="entry name" value="TYR_PHOSPHATASE_PTP"/>
    <property type="match status" value="1"/>
</dbReference>
<comment type="caution">
    <text evidence="9">The sequence shown here is derived from an EMBL/GenBank/DDBJ whole genome shotgun (WGS) entry which is preliminary data.</text>
</comment>
<sequence>MTNTAASFSTGAAAAKSFDLSAVSSPERRLLSEDQLRHCYEALKVFKGKRFGSPQTIHHEFQILERPLLDYRQVEWSTGKRCTAALNSLHQRKNRYTDVLPFDSNRVILKQHKDYKPSAMGYINASFVMTSESVSRFIATQGPLPNTSEDFWEMVLQYHCPAIIMLTRLVDGTHTVKCGDYFQAEDGPREFGNICITTKWIQTTDTSLILRCLEVKNKKSEVPPLSVLHIQYPEWPDHGVPKDTVAVREIFKRVSAIPPSLGPIVVHCSAGIGRTGTYCLIHNTIQRVLIGDMTALDLVNTVTTFRSQRIGMVQTMEQYLFCYDAIVDELENLISDSNSRGGSH</sequence>
<evidence type="ECO:0000256" key="6">
    <source>
        <dbReference type="ARBA" id="ARBA00022912"/>
    </source>
</evidence>
<comment type="subcellular location">
    <subcellularLocation>
        <location evidence="1">Cytoplasm</location>
    </subcellularLocation>
</comment>
<name>A0AAW2PXG9_SESRA</name>
<dbReference type="PANTHER" id="PTHR19134:SF449">
    <property type="entry name" value="TYROSINE-PROTEIN PHOSPHATASE 1"/>
    <property type="match status" value="1"/>
</dbReference>
<dbReference type="SMART" id="SM00404">
    <property type="entry name" value="PTPc_motif"/>
    <property type="match status" value="1"/>
</dbReference>
<dbReference type="FunFam" id="3.90.190.10:FF:000045">
    <property type="entry name" value="Tyrosine-protein phosphatase non-receptor type 12"/>
    <property type="match status" value="1"/>
</dbReference>
<reference evidence="9" key="1">
    <citation type="submission" date="2020-06" db="EMBL/GenBank/DDBJ databases">
        <authorList>
            <person name="Li T."/>
            <person name="Hu X."/>
            <person name="Zhang T."/>
            <person name="Song X."/>
            <person name="Zhang H."/>
            <person name="Dai N."/>
            <person name="Sheng W."/>
            <person name="Hou X."/>
            <person name="Wei L."/>
        </authorList>
    </citation>
    <scope>NUCLEOTIDE SEQUENCE</scope>
    <source>
        <strain evidence="9">G02</strain>
        <tissue evidence="9">Leaf</tissue>
    </source>
</reference>
<dbReference type="GO" id="GO:0005737">
    <property type="term" value="C:cytoplasm"/>
    <property type="evidence" value="ECO:0007669"/>
    <property type="project" value="UniProtKB-SubCell"/>
</dbReference>
<dbReference type="CDD" id="cd17658">
    <property type="entry name" value="PTPc_plant_PTP1"/>
    <property type="match status" value="1"/>
</dbReference>
<dbReference type="Pfam" id="PF00102">
    <property type="entry name" value="Y_phosphatase"/>
    <property type="match status" value="1"/>
</dbReference>
<organism evidence="9">
    <name type="scientific">Sesamum radiatum</name>
    <name type="common">Black benniseed</name>
    <dbReference type="NCBI Taxonomy" id="300843"/>
    <lineage>
        <taxon>Eukaryota</taxon>
        <taxon>Viridiplantae</taxon>
        <taxon>Streptophyta</taxon>
        <taxon>Embryophyta</taxon>
        <taxon>Tracheophyta</taxon>
        <taxon>Spermatophyta</taxon>
        <taxon>Magnoliopsida</taxon>
        <taxon>eudicotyledons</taxon>
        <taxon>Gunneridae</taxon>
        <taxon>Pentapetalae</taxon>
        <taxon>asterids</taxon>
        <taxon>lamiids</taxon>
        <taxon>Lamiales</taxon>
        <taxon>Pedaliaceae</taxon>
        <taxon>Sesamum</taxon>
    </lineage>
</organism>
<dbReference type="EMBL" id="JACGWJ010000016">
    <property type="protein sequence ID" value="KAL0360128.1"/>
    <property type="molecule type" value="Genomic_DNA"/>
</dbReference>
<evidence type="ECO:0000313" key="9">
    <source>
        <dbReference type="EMBL" id="KAL0360128.1"/>
    </source>
</evidence>
<keyword evidence="5" id="KW-0378">Hydrolase</keyword>
<dbReference type="InterPro" id="IPR003595">
    <property type="entry name" value="Tyr_Pase_cat"/>
</dbReference>
<protein>
    <recommendedName>
        <fullName evidence="2">protein-tyrosine-phosphatase</fullName>
        <ecNumber evidence="2">3.1.3.48</ecNumber>
    </recommendedName>
</protein>
<evidence type="ECO:0000259" key="8">
    <source>
        <dbReference type="PROSITE" id="PS50056"/>
    </source>
</evidence>